<dbReference type="AlphaFoldDB" id="A0A855X423"/>
<proteinExistence type="predicted"/>
<reference evidence="2 3" key="1">
    <citation type="journal article" date="2018" name="ISME J.">
        <title>A methanotrophic archaeon couples anaerobic oxidation of methane to Fe(III) reduction.</title>
        <authorList>
            <person name="Cai C."/>
            <person name="Leu A.O."/>
            <person name="Xie G.J."/>
            <person name="Guo J."/>
            <person name="Feng Y."/>
            <person name="Zhao J.X."/>
            <person name="Tyson G.W."/>
            <person name="Yuan Z."/>
            <person name="Hu S."/>
        </authorList>
    </citation>
    <scope>NUCLEOTIDE SEQUENCE [LARGE SCALE GENOMIC DNA]</scope>
    <source>
        <strain evidence="2">FeB_12</strain>
    </source>
</reference>
<evidence type="ECO:0000313" key="3">
    <source>
        <dbReference type="Proteomes" id="UP000250918"/>
    </source>
</evidence>
<gene>
    <name evidence="2" type="ORF">C3F09_08845</name>
</gene>
<evidence type="ECO:0000313" key="2">
    <source>
        <dbReference type="EMBL" id="PWB70615.1"/>
    </source>
</evidence>
<comment type="caution">
    <text evidence="2">The sequence shown here is derived from an EMBL/GenBank/DDBJ whole genome shotgun (WGS) entry which is preliminary data.</text>
</comment>
<dbReference type="Proteomes" id="UP000250918">
    <property type="component" value="Unassembled WGS sequence"/>
</dbReference>
<feature type="domain" description="DUF2087" evidence="1">
    <location>
        <begin position="23"/>
        <end position="94"/>
    </location>
</feature>
<protein>
    <recommendedName>
        <fullName evidence="1">DUF2087 domain-containing protein</fullName>
    </recommendedName>
</protein>
<dbReference type="EMBL" id="PQAP01000139">
    <property type="protein sequence ID" value="PWB70615.1"/>
    <property type="molecule type" value="Genomic_DNA"/>
</dbReference>
<dbReference type="Pfam" id="PF09860">
    <property type="entry name" value="DUF2087"/>
    <property type="match status" value="1"/>
</dbReference>
<evidence type="ECO:0000259" key="1">
    <source>
        <dbReference type="Pfam" id="PF09860"/>
    </source>
</evidence>
<accession>A0A855X423</accession>
<name>A0A855X423_9BACT</name>
<organism evidence="2 3">
    <name type="scientific">candidate division GN15 bacterium</name>
    <dbReference type="NCBI Taxonomy" id="2072418"/>
    <lineage>
        <taxon>Bacteria</taxon>
        <taxon>candidate division GN15</taxon>
    </lineage>
</organism>
<sequence length="136" mass="15802">MLQITTSRFTARFITLVLKGNGMPRKQEDRHILFLSALLGLESGREYTETQLNEQLRQWSDQFGDNVGLDHVSLRRSLVDEHFLARDAAGKGYTFRKENLPYTLDSAIWSLNLTEVIDHAKMEIEERKRLHQKDGK</sequence>
<dbReference type="InterPro" id="IPR018656">
    <property type="entry name" value="DUF2087"/>
</dbReference>